<dbReference type="Gene3D" id="3.40.50.1820">
    <property type="entry name" value="alpha/beta hydrolase"/>
    <property type="match status" value="1"/>
</dbReference>
<dbReference type="RefSeq" id="WP_100706447.1">
    <property type="nucleotide sequence ID" value="NZ_NPDL01000001.1"/>
</dbReference>
<comment type="caution">
    <text evidence="3">The sequence shown here is derived from an EMBL/GenBank/DDBJ whole genome shotgun (WGS) entry which is preliminary data.</text>
</comment>
<dbReference type="Proteomes" id="UP000232196">
    <property type="component" value="Unassembled WGS sequence"/>
</dbReference>
<sequence length="273" mass="30608">MITLATSVFGIVLCKGEIIKTSVHGPTGKISYKDEGFGGMPVVFIHSFGGNVSHWEEIKDTLVPTRRVVRIELRGHGDSEFPKDGDYRISSMAQDLATVVNLLGLQRFVLVGHSMGGSVALQYAGENPSRVAGLVLVDSNGDPKKLPESVRTQIKNALYSDAYVQTAESYWERLLAHSKPEVKERMMRELTRTPKDTVIKITSELLDYDPNHSLKRYVGPKLAIVTPENDDQFALHRLHLGFPHKVISDAGHWLQLDQPEEFRNILETFLQKF</sequence>
<evidence type="ECO:0000313" key="4">
    <source>
        <dbReference type="Proteomes" id="UP000232196"/>
    </source>
</evidence>
<protein>
    <submittedName>
        <fullName evidence="3">Alpha/beta hydrolase</fullName>
    </submittedName>
</protein>
<reference evidence="3 4" key="1">
    <citation type="submission" date="2017-07" db="EMBL/GenBank/DDBJ databases">
        <title>Leptospira spp. isolated from tropical soils.</title>
        <authorList>
            <person name="Thibeaux R."/>
            <person name="Iraola G."/>
            <person name="Ferres I."/>
            <person name="Bierque E."/>
            <person name="Girault D."/>
            <person name="Soupe-Gilbert M.-E."/>
            <person name="Picardeau M."/>
            <person name="Goarant C."/>
        </authorList>
    </citation>
    <scope>NUCLEOTIDE SEQUENCE [LARGE SCALE GENOMIC DNA]</scope>
    <source>
        <strain evidence="3 4">MCA1-C-A1</strain>
    </source>
</reference>
<dbReference type="OrthoDB" id="252464at2"/>
<feature type="domain" description="AB hydrolase-1" evidence="2">
    <location>
        <begin position="41"/>
        <end position="258"/>
    </location>
</feature>
<dbReference type="AlphaFoldDB" id="A0A2M9XDN6"/>
<dbReference type="InterPro" id="IPR050266">
    <property type="entry name" value="AB_hydrolase_sf"/>
</dbReference>
<evidence type="ECO:0000313" key="3">
    <source>
        <dbReference type="EMBL" id="PJZ25807.1"/>
    </source>
</evidence>
<dbReference type="InterPro" id="IPR029058">
    <property type="entry name" value="AB_hydrolase_fold"/>
</dbReference>
<dbReference type="Pfam" id="PF00561">
    <property type="entry name" value="Abhydrolase_1"/>
    <property type="match status" value="1"/>
</dbReference>
<proteinExistence type="predicted"/>
<name>A0A2M9XDN6_9LEPT</name>
<organism evidence="3 4">
    <name type="scientific">Leptospira hartskeerlii</name>
    <dbReference type="NCBI Taxonomy" id="2023177"/>
    <lineage>
        <taxon>Bacteria</taxon>
        <taxon>Pseudomonadati</taxon>
        <taxon>Spirochaetota</taxon>
        <taxon>Spirochaetia</taxon>
        <taxon>Leptospirales</taxon>
        <taxon>Leptospiraceae</taxon>
        <taxon>Leptospira</taxon>
    </lineage>
</organism>
<dbReference type="GO" id="GO:0016020">
    <property type="term" value="C:membrane"/>
    <property type="evidence" value="ECO:0007669"/>
    <property type="project" value="TreeGrafter"/>
</dbReference>
<evidence type="ECO:0000259" key="2">
    <source>
        <dbReference type="Pfam" id="PF00561"/>
    </source>
</evidence>
<dbReference type="SUPFAM" id="SSF53474">
    <property type="entry name" value="alpha/beta-Hydrolases"/>
    <property type="match status" value="1"/>
</dbReference>
<gene>
    <name evidence="3" type="ORF">CH357_09215</name>
</gene>
<keyword evidence="4" id="KW-1185">Reference proteome</keyword>
<dbReference type="PANTHER" id="PTHR43798">
    <property type="entry name" value="MONOACYLGLYCEROL LIPASE"/>
    <property type="match status" value="1"/>
</dbReference>
<dbReference type="InterPro" id="IPR000073">
    <property type="entry name" value="AB_hydrolase_1"/>
</dbReference>
<dbReference type="GO" id="GO:0016787">
    <property type="term" value="F:hydrolase activity"/>
    <property type="evidence" value="ECO:0007669"/>
    <property type="project" value="UniProtKB-KW"/>
</dbReference>
<keyword evidence="1 3" id="KW-0378">Hydrolase</keyword>
<accession>A0A2M9XDN6</accession>
<evidence type="ECO:0000256" key="1">
    <source>
        <dbReference type="ARBA" id="ARBA00022801"/>
    </source>
</evidence>
<dbReference type="PANTHER" id="PTHR43798:SF31">
    <property type="entry name" value="AB HYDROLASE SUPERFAMILY PROTEIN YCLE"/>
    <property type="match status" value="1"/>
</dbReference>
<dbReference type="PRINTS" id="PR00111">
    <property type="entry name" value="ABHYDROLASE"/>
</dbReference>
<dbReference type="EMBL" id="NPDN01000004">
    <property type="protein sequence ID" value="PJZ25807.1"/>
    <property type="molecule type" value="Genomic_DNA"/>
</dbReference>